<keyword evidence="1" id="KW-0677">Repeat</keyword>
<comment type="caution">
    <text evidence="3">The sequence shown here is derived from an EMBL/GenBank/DDBJ whole genome shotgun (WGS) entry which is preliminary data.</text>
</comment>
<evidence type="ECO:0000313" key="3">
    <source>
        <dbReference type="EMBL" id="CAJ0593700.1"/>
    </source>
</evidence>
<name>A0AA36DVZ8_CYLNA</name>
<gene>
    <name evidence="3" type="ORF">CYNAS_LOCUS5683</name>
</gene>
<accession>A0AA36DVZ8</accession>
<evidence type="ECO:0000256" key="2">
    <source>
        <dbReference type="ARBA" id="ARBA00022803"/>
    </source>
</evidence>
<protein>
    <submittedName>
        <fullName evidence="3">Uncharacterized protein</fullName>
    </submittedName>
</protein>
<dbReference type="GO" id="GO:0035269">
    <property type="term" value="P:protein O-linked glycosylation via mannose"/>
    <property type="evidence" value="ECO:0007669"/>
    <property type="project" value="TreeGrafter"/>
</dbReference>
<keyword evidence="4" id="KW-1185">Reference proteome</keyword>
<sequence>MKRHKAKVRRRETEGNPLLTINTSSLELAHESQICPRNHDWLKLVLIAVLAAVPYIPSLDGEFVFDDSATIINNPVVTGKTPLKQVFTTDYWGYSIASPQSHKSYRPLTTLTFW</sequence>
<dbReference type="GO" id="GO:0000030">
    <property type="term" value="F:mannosyltransferase activity"/>
    <property type="evidence" value="ECO:0007669"/>
    <property type="project" value="TreeGrafter"/>
</dbReference>
<evidence type="ECO:0000256" key="1">
    <source>
        <dbReference type="ARBA" id="ARBA00022737"/>
    </source>
</evidence>
<keyword evidence="2" id="KW-0802">TPR repeat</keyword>
<dbReference type="GO" id="GO:0030968">
    <property type="term" value="P:endoplasmic reticulum unfolded protein response"/>
    <property type="evidence" value="ECO:0007669"/>
    <property type="project" value="TreeGrafter"/>
</dbReference>
<proteinExistence type="predicted"/>
<organism evidence="3 4">
    <name type="scientific">Cylicocyclus nassatus</name>
    <name type="common">Nematode worm</name>
    <dbReference type="NCBI Taxonomy" id="53992"/>
    <lineage>
        <taxon>Eukaryota</taxon>
        <taxon>Metazoa</taxon>
        <taxon>Ecdysozoa</taxon>
        <taxon>Nematoda</taxon>
        <taxon>Chromadorea</taxon>
        <taxon>Rhabditida</taxon>
        <taxon>Rhabditina</taxon>
        <taxon>Rhabditomorpha</taxon>
        <taxon>Strongyloidea</taxon>
        <taxon>Strongylidae</taxon>
        <taxon>Cylicocyclus</taxon>
    </lineage>
</organism>
<evidence type="ECO:0000313" key="4">
    <source>
        <dbReference type="Proteomes" id="UP001176961"/>
    </source>
</evidence>
<dbReference type="PANTHER" id="PTHR44227">
    <property type="match status" value="1"/>
</dbReference>
<dbReference type="GO" id="GO:0005783">
    <property type="term" value="C:endoplasmic reticulum"/>
    <property type="evidence" value="ECO:0007669"/>
    <property type="project" value="TreeGrafter"/>
</dbReference>
<dbReference type="Proteomes" id="UP001176961">
    <property type="component" value="Unassembled WGS sequence"/>
</dbReference>
<dbReference type="PANTHER" id="PTHR44227:SF3">
    <property type="entry name" value="PROTEIN O-MANNOSYL-TRANSFERASE TMTC4"/>
    <property type="match status" value="1"/>
</dbReference>
<dbReference type="AlphaFoldDB" id="A0AA36DVZ8"/>
<dbReference type="EMBL" id="CATQJL010000112">
    <property type="protein sequence ID" value="CAJ0593700.1"/>
    <property type="molecule type" value="Genomic_DNA"/>
</dbReference>
<reference evidence="3" key="1">
    <citation type="submission" date="2023-07" db="EMBL/GenBank/DDBJ databases">
        <authorList>
            <consortium name="CYATHOMIX"/>
        </authorList>
    </citation>
    <scope>NUCLEOTIDE SEQUENCE</scope>
    <source>
        <strain evidence="3">N/A</strain>
    </source>
</reference>
<dbReference type="InterPro" id="IPR052346">
    <property type="entry name" value="O-mannosyl-transferase_TMTC"/>
</dbReference>